<dbReference type="PANTHER" id="PTHR38107">
    <property type="match status" value="1"/>
</dbReference>
<comment type="catalytic activity">
    <reaction evidence="3">
        <text>Hydrolysis of (1-&gt;4)-beta-linkages between N-acetylmuramic acid and N-acetyl-D-glucosamine residues in a peptidoglycan and between N-acetyl-D-glucosamine residues in chitodextrins.</text>
        <dbReference type="EC" id="3.2.1.17"/>
    </reaction>
</comment>
<dbReference type="GO" id="GO:0009253">
    <property type="term" value="P:peptidoglycan catabolic process"/>
    <property type="evidence" value="ECO:0007669"/>
    <property type="project" value="InterPro"/>
</dbReference>
<dbReference type="GO" id="GO:0016998">
    <property type="term" value="P:cell wall macromolecule catabolic process"/>
    <property type="evidence" value="ECO:0007669"/>
    <property type="project" value="InterPro"/>
</dbReference>
<keyword evidence="2 3" id="KW-0081">Bacteriolytic enzyme</keyword>
<dbReference type="EC" id="3.2.1.17" evidence="3"/>
<evidence type="ECO:0000313" key="4">
    <source>
        <dbReference type="EMBL" id="XHV14949.1"/>
    </source>
</evidence>
<dbReference type="InterPro" id="IPR023347">
    <property type="entry name" value="Lysozyme_dom_sf"/>
</dbReference>
<sequence>MHVRGQLSMSLRTRVIAALAGATMLGGAITEVVQHNEGLSLTAYKDSAGIPTICYGETKGVKMGQRATLSDCQKQLIESAGAHAKALDGLPIQLSDVALIGSIDFIYNVGVAGFNNSAVKRYLKNLDYAAAGKAVLDWRYISKYQQKSPGTGWVYKGDNRWTFDCSQYINGQRNKVCWGLWERRQWQAKAIGNRYDSIESAVNVLMKGREI</sequence>
<dbReference type="InterPro" id="IPR051018">
    <property type="entry name" value="Bacteriophage_GH24"/>
</dbReference>
<dbReference type="EMBL" id="PQ374180">
    <property type="protein sequence ID" value="XHV14949.1"/>
    <property type="molecule type" value="Genomic_DNA"/>
</dbReference>
<keyword evidence="3" id="KW-0378">Hydrolase</keyword>
<protein>
    <recommendedName>
        <fullName evidence="3">Lysozyme</fullName>
        <ecNumber evidence="3">3.2.1.17</ecNumber>
    </recommendedName>
</protein>
<dbReference type="Gene3D" id="1.10.530.40">
    <property type="match status" value="1"/>
</dbReference>
<organism evidence="4">
    <name type="scientific">Klebsiella phage Hope</name>
    <dbReference type="NCBI Taxonomy" id="3350564"/>
    <lineage>
        <taxon>Viruses</taxon>
        <taxon>Duplodnaviria</taxon>
        <taxon>Heunggongvirae</taxon>
        <taxon>Uroviricota</taxon>
        <taxon>Caudoviricetes</taxon>
    </lineage>
</organism>
<dbReference type="GO" id="GO:0042742">
    <property type="term" value="P:defense response to bacterium"/>
    <property type="evidence" value="ECO:0007669"/>
    <property type="project" value="UniProtKB-KW"/>
</dbReference>
<evidence type="ECO:0000256" key="2">
    <source>
        <dbReference type="ARBA" id="ARBA00022638"/>
    </source>
</evidence>
<proteinExistence type="inferred from homology"/>
<keyword evidence="1 3" id="KW-0929">Antimicrobial</keyword>
<name>A0AB74UPH8_9CAUD</name>
<accession>A0AB74UPH8</accession>
<dbReference type="Pfam" id="PF00959">
    <property type="entry name" value="Phage_lysozyme"/>
    <property type="match status" value="1"/>
</dbReference>
<dbReference type="InterPro" id="IPR023346">
    <property type="entry name" value="Lysozyme-like_dom_sf"/>
</dbReference>
<dbReference type="GO" id="GO:0003796">
    <property type="term" value="F:lysozyme activity"/>
    <property type="evidence" value="ECO:0007669"/>
    <property type="project" value="UniProtKB-EC"/>
</dbReference>
<dbReference type="SUPFAM" id="SSF53955">
    <property type="entry name" value="Lysozyme-like"/>
    <property type="match status" value="1"/>
</dbReference>
<evidence type="ECO:0000256" key="3">
    <source>
        <dbReference type="RuleBase" id="RU003788"/>
    </source>
</evidence>
<dbReference type="InterPro" id="IPR002196">
    <property type="entry name" value="Glyco_hydro_24"/>
</dbReference>
<dbReference type="GO" id="GO:0031640">
    <property type="term" value="P:killing of cells of another organism"/>
    <property type="evidence" value="ECO:0007669"/>
    <property type="project" value="UniProtKB-KW"/>
</dbReference>
<gene>
    <name evidence="4" type="ORF">LOLGXRTD_CDS0035</name>
</gene>
<evidence type="ECO:0000256" key="1">
    <source>
        <dbReference type="ARBA" id="ARBA00022529"/>
    </source>
</evidence>
<comment type="similarity">
    <text evidence="3">Belongs to the glycosyl hydrolase 24 family.</text>
</comment>
<reference evidence="4" key="1">
    <citation type="submission" date="2024-10" db="EMBL/GenBank/DDBJ databases">
        <authorList>
            <person name="Jemina J."/>
            <person name="Pratiankara J.K."/>
            <person name="Shobana S."/>
        </authorList>
    </citation>
    <scope>NUCLEOTIDE SEQUENCE</scope>
</reference>
<keyword evidence="3" id="KW-0326">Glycosidase</keyword>
<dbReference type="PANTHER" id="PTHR38107:SF3">
    <property type="entry name" value="LYSOZYME RRRD-RELATED"/>
    <property type="match status" value="1"/>
</dbReference>